<evidence type="ECO:0000313" key="5">
    <source>
        <dbReference type="Proteomes" id="UP000186096"/>
    </source>
</evidence>
<feature type="domain" description="DUF6537" evidence="3">
    <location>
        <begin position="932"/>
        <end position="1129"/>
    </location>
</feature>
<dbReference type="PANTHER" id="PTHR48084">
    <property type="entry name" value="2-OXOGLUTARATE OXIDOREDUCTASE SUBUNIT KORB-RELATED"/>
    <property type="match status" value="1"/>
</dbReference>
<dbReference type="Pfam" id="PF01558">
    <property type="entry name" value="POR"/>
    <property type="match status" value="1"/>
</dbReference>
<organism evidence="4 5">
    <name type="scientific">Microbispora rosea</name>
    <dbReference type="NCBI Taxonomy" id="58117"/>
    <lineage>
        <taxon>Bacteria</taxon>
        <taxon>Bacillati</taxon>
        <taxon>Actinomycetota</taxon>
        <taxon>Actinomycetes</taxon>
        <taxon>Streptosporangiales</taxon>
        <taxon>Streptosporangiaceae</taxon>
        <taxon>Microbispora</taxon>
    </lineage>
</organism>
<protein>
    <submittedName>
        <fullName evidence="4">Indolepyruvate ferredoxin oxidoreductase</fullName>
    </submittedName>
</protein>
<sequence>MSPPVSTPPVSLDDKYAAERGTVLISGVQALVRLTLEQRRLDAARGLDTRVFVSGYPGSPLGGVDLEMARAARFLEEAGVVARPGLNEELAATAVAGTQLLAQVPGRRHEGVTGFWYGKNPGLDRAADAIRHGNLAGTAPLGGAVAWIGDDPGSKSSTVPSSCEPMCQSLSMPLLAPGSVAEVVELGLHAVALSRATGLWAGLKIVADVADSSATVDLGALRETIRTGIPVPDRADRGAPPTLVGPASLEAEHDMLTRRLGLAREYARAHGLNRVAHDAPRATTGVLASGTSYAVVLRALADLGLDDAAMDHLGLRLIRLAMPFPLAYDDLAAMTEGLGRVLVVEDKVPFLEGHLKQALYDTGRRPDVLGRELLTSRGTLGAEDVAGALATCLGPDRLPRHVAILAPAPARRRIMLPLVAARTPYFCSGCPHNAATRASDDTLVGAGIGCHAMIALDGNGRGRQVGMTQMGGEGAQWFGLAPFTSDRHFTQNLGDGTFHHSGSLAVRAAVAAGVSMTYKLLYNDAVAMTGGQRAEGRLDVPALTRWLAAEGVRRIVVTTPEPETYRAVRLAPIASVRHRDDLPDVEKELAAIDGVTVLIHDDRCAAEERRLRKRGKLPTPKARVVVNERVCEGCGDCGDASTCLSVQPVETEFGRKTRIHQASCNSDLSCLKGDCPSFLLVEPRSKVSRAVPEPPVALTEPAPRFPERSVLLRMPGIGGTGVVTVSQILQMAAHLDGLHAAGLDQTGLAQKGGPVVSDVRISPQPITGSVRAARGTADVLVCFDVLGAAADDTLAVAAPGRTVAVVNTAVVPTAAMVTGRAALSGPGDALARIASATASAAGLHLDAGALCEALFGDHMPANLVLVGAAYQHGCIPISADAIERAIRLNKAAVEQNLAAFRWGRAAVIDREAVFRAAIPQPETAAPPASGGLEETLAVRVADLTGYQNAGYARSYALDVRRVAALAAERAGEEAGVRVGLAYARGLHKLMAYKDEYEVARLHLDPAERARREREFGPGAAVSVLLHPPVLRAMGLKRKIRLRRSAGVVFHGLRAARVLRGTAFDVFGHAAVRRVERTLVVEYRELVRRALDRLTPATAAVVAEIAALPDLIRGYEDIKLARVAEFRDRAATLLAELDDPVLQESS</sequence>
<dbReference type="InterPro" id="IPR051457">
    <property type="entry name" value="2-oxoacid:Fd_oxidoreductase"/>
</dbReference>
<dbReference type="Proteomes" id="UP000186096">
    <property type="component" value="Unassembled WGS sequence"/>
</dbReference>
<dbReference type="Gene3D" id="3.40.920.10">
    <property type="entry name" value="Pyruvate-ferredoxin oxidoreductase, PFOR, domain III"/>
    <property type="match status" value="1"/>
</dbReference>
<dbReference type="SUPFAM" id="SSF52518">
    <property type="entry name" value="Thiamin diphosphate-binding fold (THDP-binding)"/>
    <property type="match status" value="2"/>
</dbReference>
<dbReference type="InterPro" id="IPR019752">
    <property type="entry name" value="Pyrv/ketoisovalerate_OxRed_cat"/>
</dbReference>
<dbReference type="PANTHER" id="PTHR48084:SF3">
    <property type="entry name" value="SUBUNIT OF PYRUVATE:FLAVODOXIN OXIDOREDUCTASE"/>
    <property type="match status" value="1"/>
</dbReference>
<accession>A0A1N6X5T9</accession>
<keyword evidence="1" id="KW-0560">Oxidoreductase</keyword>
<dbReference type="InterPro" id="IPR002869">
    <property type="entry name" value="Pyrv_flavodox_OxRed_cen"/>
</dbReference>
<feature type="domain" description="Pyruvate/ketoisovalerate oxidoreductase catalytic" evidence="2">
    <location>
        <begin position="718"/>
        <end position="904"/>
    </location>
</feature>
<dbReference type="InterPro" id="IPR046667">
    <property type="entry name" value="DUF6537"/>
</dbReference>
<dbReference type="SUPFAM" id="SSF52922">
    <property type="entry name" value="TK C-terminal domain-like"/>
    <property type="match status" value="1"/>
</dbReference>
<keyword evidence="4" id="KW-0670">Pyruvate</keyword>
<dbReference type="Pfam" id="PF20169">
    <property type="entry name" value="DUF6537"/>
    <property type="match status" value="1"/>
</dbReference>
<dbReference type="GO" id="GO:0000287">
    <property type="term" value="F:magnesium ion binding"/>
    <property type="evidence" value="ECO:0007669"/>
    <property type="project" value="UniProtKB-ARBA"/>
</dbReference>
<evidence type="ECO:0000259" key="3">
    <source>
        <dbReference type="Pfam" id="PF20169"/>
    </source>
</evidence>
<dbReference type="NCBIfam" id="NF009588">
    <property type="entry name" value="PRK13029.1"/>
    <property type="match status" value="1"/>
</dbReference>
<dbReference type="RefSeq" id="WP_204054103.1">
    <property type="nucleotide sequence ID" value="NZ_FTNI01000005.1"/>
</dbReference>
<dbReference type="EMBL" id="FTNI01000005">
    <property type="protein sequence ID" value="SIQ97647.1"/>
    <property type="molecule type" value="Genomic_DNA"/>
</dbReference>
<dbReference type="InterPro" id="IPR029061">
    <property type="entry name" value="THDP-binding"/>
</dbReference>
<proteinExistence type="predicted"/>
<name>A0A1N6X5T9_9ACTN</name>
<evidence type="ECO:0000259" key="2">
    <source>
        <dbReference type="Pfam" id="PF01558"/>
    </source>
</evidence>
<evidence type="ECO:0000313" key="4">
    <source>
        <dbReference type="EMBL" id="SIQ97647.1"/>
    </source>
</evidence>
<dbReference type="SUPFAM" id="SSF53323">
    <property type="entry name" value="Pyruvate-ferredoxin oxidoreductase, PFOR, domain III"/>
    <property type="match status" value="1"/>
</dbReference>
<dbReference type="NCBIfam" id="NF009589">
    <property type="entry name" value="PRK13030.1"/>
    <property type="match status" value="1"/>
</dbReference>
<dbReference type="GO" id="GO:0016903">
    <property type="term" value="F:oxidoreductase activity, acting on the aldehyde or oxo group of donors"/>
    <property type="evidence" value="ECO:0007669"/>
    <property type="project" value="InterPro"/>
</dbReference>
<dbReference type="InterPro" id="IPR009014">
    <property type="entry name" value="Transketo_C/PFOR_II"/>
</dbReference>
<reference evidence="5" key="1">
    <citation type="submission" date="2017-01" db="EMBL/GenBank/DDBJ databases">
        <authorList>
            <person name="Varghese N."/>
            <person name="Submissions S."/>
        </authorList>
    </citation>
    <scope>NUCLEOTIDE SEQUENCE [LARGE SCALE GENOMIC DNA]</scope>
    <source>
        <strain evidence="5">ATCC 12950</strain>
    </source>
</reference>
<dbReference type="STRING" id="58117.SAMN05421833_10525"/>
<evidence type="ECO:0000256" key="1">
    <source>
        <dbReference type="ARBA" id="ARBA00023002"/>
    </source>
</evidence>
<dbReference type="Gene3D" id="3.40.50.970">
    <property type="match status" value="1"/>
</dbReference>
<gene>
    <name evidence="4" type="ORF">SAMN05421833_10525</name>
</gene>
<keyword evidence="5" id="KW-1185">Reference proteome</keyword>
<dbReference type="CDD" id="cd07034">
    <property type="entry name" value="TPP_PYR_PFOR_IOR-alpha_like"/>
    <property type="match status" value="1"/>
</dbReference>
<dbReference type="AlphaFoldDB" id="A0A1N6X5T9"/>
<dbReference type="InterPro" id="IPR002880">
    <property type="entry name" value="Pyrv_Fd/Flavodoxin_OxRdtase_N"/>
</dbReference>